<dbReference type="InterPro" id="IPR001041">
    <property type="entry name" value="2Fe-2S_ferredoxin-type"/>
</dbReference>
<keyword evidence="2" id="KW-0001">2Fe-2S</keyword>
<dbReference type="PANTHER" id="PTHR23426">
    <property type="entry name" value="FERREDOXIN/ADRENODOXIN"/>
    <property type="match status" value="1"/>
</dbReference>
<keyword evidence="3" id="KW-0479">Metal-binding</keyword>
<evidence type="ECO:0000313" key="8">
    <source>
        <dbReference type="EMBL" id="ARX88502.1"/>
    </source>
</evidence>
<accession>A0A1Z1WQB2</accession>
<dbReference type="PRINTS" id="PR00355">
    <property type="entry name" value="ADRENODOXIN"/>
</dbReference>
<dbReference type="CDD" id="cd00207">
    <property type="entry name" value="fer2"/>
    <property type="match status" value="1"/>
</dbReference>
<evidence type="ECO:0000256" key="2">
    <source>
        <dbReference type="ARBA" id="ARBA00022714"/>
    </source>
</evidence>
<dbReference type="EMBL" id="CP021748">
    <property type="protein sequence ID" value="ARX88502.1"/>
    <property type="molecule type" value="Genomic_DNA"/>
</dbReference>
<dbReference type="GO" id="GO:0005829">
    <property type="term" value="C:cytosol"/>
    <property type="evidence" value="ECO:0007669"/>
    <property type="project" value="TreeGrafter"/>
</dbReference>
<dbReference type="PANTHER" id="PTHR23426:SF65">
    <property type="entry name" value="FERREDOXIN-2, MITOCHONDRIAL"/>
    <property type="match status" value="1"/>
</dbReference>
<dbReference type="InterPro" id="IPR036010">
    <property type="entry name" value="2Fe-2S_ferredoxin-like_sf"/>
</dbReference>
<dbReference type="SUPFAM" id="SSF54292">
    <property type="entry name" value="2Fe-2S ferredoxin-like"/>
    <property type="match status" value="1"/>
</dbReference>
<dbReference type="GO" id="GO:0051537">
    <property type="term" value="F:2 iron, 2 sulfur cluster binding"/>
    <property type="evidence" value="ECO:0007669"/>
    <property type="project" value="UniProtKB-KW"/>
</dbReference>
<name>A0A1Z1WQB2_9ACTN</name>
<dbReference type="OrthoDB" id="9799640at2"/>
<proteinExistence type="inferred from homology"/>
<organism evidence="8 9">
    <name type="scientific">Streptomyces alboflavus</name>
    <dbReference type="NCBI Taxonomy" id="67267"/>
    <lineage>
        <taxon>Bacteria</taxon>
        <taxon>Bacillati</taxon>
        <taxon>Actinomycetota</taxon>
        <taxon>Actinomycetes</taxon>
        <taxon>Kitasatosporales</taxon>
        <taxon>Streptomycetaceae</taxon>
        <taxon>Streptomyces</taxon>
    </lineage>
</organism>
<evidence type="ECO:0000313" key="9">
    <source>
        <dbReference type="Proteomes" id="UP000195880"/>
    </source>
</evidence>
<keyword evidence="4" id="KW-0408">Iron</keyword>
<dbReference type="Proteomes" id="UP000195880">
    <property type="component" value="Chromosome"/>
</dbReference>
<dbReference type="GO" id="GO:0140647">
    <property type="term" value="P:P450-containing electron transport chain"/>
    <property type="evidence" value="ECO:0007669"/>
    <property type="project" value="InterPro"/>
</dbReference>
<evidence type="ECO:0000256" key="6">
    <source>
        <dbReference type="ARBA" id="ARBA00034078"/>
    </source>
</evidence>
<dbReference type="InterPro" id="IPR012675">
    <property type="entry name" value="Beta-grasp_dom_sf"/>
</dbReference>
<dbReference type="GO" id="GO:0009055">
    <property type="term" value="F:electron transfer activity"/>
    <property type="evidence" value="ECO:0007669"/>
    <property type="project" value="TreeGrafter"/>
</dbReference>
<protein>
    <submittedName>
        <fullName evidence="8">Putative Rhodocoxin</fullName>
    </submittedName>
</protein>
<evidence type="ECO:0000256" key="5">
    <source>
        <dbReference type="ARBA" id="ARBA00023014"/>
    </source>
</evidence>
<feature type="domain" description="2Fe-2S ferredoxin-type" evidence="7">
    <location>
        <begin position="2"/>
        <end position="106"/>
    </location>
</feature>
<dbReference type="Pfam" id="PF00111">
    <property type="entry name" value="Fer2"/>
    <property type="match status" value="1"/>
</dbReference>
<dbReference type="InterPro" id="IPR001055">
    <property type="entry name" value="Adrenodoxin-like"/>
</dbReference>
<evidence type="ECO:0000259" key="7">
    <source>
        <dbReference type="PROSITE" id="PS51085"/>
    </source>
</evidence>
<keyword evidence="5" id="KW-0411">Iron-sulfur</keyword>
<dbReference type="RefSeq" id="WP_087886913.1">
    <property type="nucleotide sequence ID" value="NZ_CP021748.1"/>
</dbReference>
<dbReference type="GO" id="GO:0046872">
    <property type="term" value="F:metal ion binding"/>
    <property type="evidence" value="ECO:0007669"/>
    <property type="project" value="UniProtKB-KW"/>
</dbReference>
<evidence type="ECO:0000256" key="4">
    <source>
        <dbReference type="ARBA" id="ARBA00023004"/>
    </source>
</evidence>
<evidence type="ECO:0000256" key="3">
    <source>
        <dbReference type="ARBA" id="ARBA00022723"/>
    </source>
</evidence>
<evidence type="ECO:0000256" key="1">
    <source>
        <dbReference type="ARBA" id="ARBA00010914"/>
    </source>
</evidence>
<dbReference type="Gene3D" id="3.10.20.30">
    <property type="match status" value="1"/>
</dbReference>
<sequence length="107" mass="11534">MPKITYVAVDGTARTIDVASGTSVMRGAVFNDVDGIVAQCAGNAQCATCHVYVDDTTVDRLEPARPDEDDLLDFTACPRRPGSRLSCRLTVTEALDGLIVHLPERQK</sequence>
<keyword evidence="9" id="KW-1185">Reference proteome</keyword>
<comment type="cofactor">
    <cofactor evidence="6">
        <name>[2Fe-2S] cluster</name>
        <dbReference type="ChEBI" id="CHEBI:190135"/>
    </cofactor>
</comment>
<gene>
    <name evidence="8" type="primary">fdx</name>
    <name evidence="8" type="ORF">SMD44_07989</name>
</gene>
<reference evidence="8 9" key="1">
    <citation type="submission" date="2017-05" db="EMBL/GenBank/DDBJ databases">
        <title>Streptomyces alboflavus Genome sequencing and assembly.</title>
        <authorList>
            <person name="Wang Y."/>
            <person name="Du B."/>
            <person name="Ding Y."/>
            <person name="Liu H."/>
            <person name="Hou Q."/>
            <person name="Liu K."/>
            <person name="Wang C."/>
            <person name="Yao L."/>
        </authorList>
    </citation>
    <scope>NUCLEOTIDE SEQUENCE [LARGE SCALE GENOMIC DNA]</scope>
    <source>
        <strain evidence="8 9">MDJK44</strain>
    </source>
</reference>
<comment type="similarity">
    <text evidence="1">Belongs to the adrenodoxin/putidaredoxin family.</text>
</comment>
<dbReference type="PROSITE" id="PS51085">
    <property type="entry name" value="2FE2S_FER_2"/>
    <property type="match status" value="1"/>
</dbReference>
<dbReference type="KEGG" id="salf:SMD44_07989"/>
<dbReference type="AlphaFoldDB" id="A0A1Z1WQB2"/>